<reference evidence="5 6" key="1">
    <citation type="submission" date="2009-06" db="EMBL/GenBank/DDBJ databases">
        <title>The Genome Sequence of Loxodonta africana (African elephant).</title>
        <authorList>
            <person name="Di Palma F."/>
            <person name="Heiman D."/>
            <person name="Young S."/>
            <person name="Johnson J."/>
            <person name="Lander E.S."/>
            <person name="Lindblad-Toh K."/>
        </authorList>
    </citation>
    <scope>NUCLEOTIDE SEQUENCE [LARGE SCALE GENOMIC DNA]</scope>
    <source>
        <strain evidence="5 6">Isolate ISIS603380</strain>
    </source>
</reference>
<feature type="region of interest" description="Disordered" evidence="3">
    <location>
        <begin position="210"/>
        <end position="391"/>
    </location>
</feature>
<feature type="domain" description="WH2" evidence="4">
    <location>
        <begin position="387"/>
        <end position="404"/>
    </location>
</feature>
<proteinExistence type="inferred from homology"/>
<dbReference type="GO" id="GO:0003779">
    <property type="term" value="F:actin binding"/>
    <property type="evidence" value="ECO:0007669"/>
    <property type="project" value="UniProtKB-UniRule"/>
</dbReference>
<keyword evidence="2" id="KW-0206">Cytoskeleton</keyword>
<dbReference type="SMART" id="SM00246">
    <property type="entry name" value="WH2"/>
    <property type="match status" value="1"/>
</dbReference>
<dbReference type="Gene3D" id="1.20.5.340">
    <property type="match status" value="1"/>
</dbReference>
<name>G3UGI2_LOXAF</name>
<reference evidence="5" key="2">
    <citation type="submission" date="2025-08" db="UniProtKB">
        <authorList>
            <consortium name="Ensembl"/>
        </authorList>
    </citation>
    <scope>IDENTIFICATION</scope>
    <source>
        <strain evidence="5">Isolate ISIS603380</strain>
    </source>
</reference>
<evidence type="ECO:0000313" key="6">
    <source>
        <dbReference type="Proteomes" id="UP000007646"/>
    </source>
</evidence>
<dbReference type="GO" id="GO:0031209">
    <property type="term" value="C:SCAR complex"/>
    <property type="evidence" value="ECO:0007669"/>
    <property type="project" value="TreeGrafter"/>
</dbReference>
<dbReference type="InterPro" id="IPR003124">
    <property type="entry name" value="WH2_dom"/>
</dbReference>
<dbReference type="PANTHER" id="PTHR12902:SF1">
    <property type="entry name" value="WISKOTT-ALDRICH SYNDROME PROTEIN FAMILY MEMBER"/>
    <property type="match status" value="1"/>
</dbReference>
<sequence length="449" mass="49250">LLQSSKGLRARCLCRQTVHSPRVNLLHYTFRFYSSCCKYAEDIFGELFTQANTFASRVSSLAERVDRLQVKVTQLDPKEEEGDISLGGLHHTPTHSLSPIPPIPSFSNFPSPILFCYHKSCDRIGGQGIELPFWDDGKEALKFYTDPSYFFDLWKEKMLQDTKDIMKEKRKHRKEKKENPNRGNVNPRKIKTRKEEWEKMKMGQEFVESKEKLGPSGYPPNLVYQNGSIGSVENMDAGSYPPPPPQSDSTSPPSPSFSEDNLPPPPAEFSYSADNQRGPGLAGPKRSSVVSPSHPPPAPPMGSPPGPKPGFAPPPAPPPPPPMIGAPPPPPPVGFGTPGAVDYPTLPPPPLSQPAGGVSGADGQPAMPPPLSDAPKPKSSLPPVSDARSDLLSAIRQGFQLRRVEEQQEQEKRDVVGNDVATILSRRIAVEYSDSEDDSSEFDEDDWSD</sequence>
<dbReference type="GO" id="GO:0034237">
    <property type="term" value="F:protein kinase A regulatory subunit binding"/>
    <property type="evidence" value="ECO:0007669"/>
    <property type="project" value="TreeGrafter"/>
</dbReference>
<dbReference type="InterPro" id="IPR028288">
    <property type="entry name" value="SCAR/WAVE_fam"/>
</dbReference>
<evidence type="ECO:0000256" key="3">
    <source>
        <dbReference type="SAM" id="MobiDB-lite"/>
    </source>
</evidence>
<comment type="similarity">
    <text evidence="1 2">Belongs to the SCAR/WAVE family.</text>
</comment>
<reference evidence="5" key="3">
    <citation type="submission" date="2025-09" db="UniProtKB">
        <authorList>
            <consortium name="Ensembl"/>
        </authorList>
    </citation>
    <scope>IDENTIFICATION</scope>
    <source>
        <strain evidence="5">Isolate ISIS603380</strain>
    </source>
</reference>
<evidence type="ECO:0000256" key="1">
    <source>
        <dbReference type="ARBA" id="ARBA00006993"/>
    </source>
</evidence>
<dbReference type="Ensembl" id="ENSLAFT00000035454.1">
    <property type="protein sequence ID" value="ENSLAFP00000026940.1"/>
    <property type="gene ID" value="ENSLAFG00000006048.2"/>
</dbReference>
<dbReference type="PANTHER" id="PTHR12902">
    <property type="entry name" value="WASP-1"/>
    <property type="match status" value="1"/>
</dbReference>
<evidence type="ECO:0000256" key="2">
    <source>
        <dbReference type="RuleBase" id="RU367034"/>
    </source>
</evidence>
<comment type="subunit">
    <text evidence="2">Binds actin and the Arp2/3 complex.</text>
</comment>
<dbReference type="PROSITE" id="PS51082">
    <property type="entry name" value="WH2"/>
    <property type="match status" value="1"/>
</dbReference>
<protein>
    <recommendedName>
        <fullName evidence="2">Wiskott-Aldrich syndrome protein family member</fullName>
        <shortName evidence="2">WASP family protein member</shortName>
    </recommendedName>
</protein>
<dbReference type="GO" id="GO:0030036">
    <property type="term" value="P:actin cytoskeleton organization"/>
    <property type="evidence" value="ECO:0007669"/>
    <property type="project" value="UniProtKB-UniRule"/>
</dbReference>
<accession>G3UGI2</accession>
<gene>
    <name evidence="5" type="primary">WASF2</name>
</gene>
<organism evidence="5 6">
    <name type="scientific">Loxodonta africana</name>
    <name type="common">African elephant</name>
    <dbReference type="NCBI Taxonomy" id="9785"/>
    <lineage>
        <taxon>Eukaryota</taxon>
        <taxon>Metazoa</taxon>
        <taxon>Chordata</taxon>
        <taxon>Craniata</taxon>
        <taxon>Vertebrata</taxon>
        <taxon>Euteleostomi</taxon>
        <taxon>Mammalia</taxon>
        <taxon>Eutheria</taxon>
        <taxon>Afrotheria</taxon>
        <taxon>Proboscidea</taxon>
        <taxon>Elephantidae</taxon>
        <taxon>Loxodonta</taxon>
    </lineage>
</organism>
<dbReference type="GO" id="GO:0005856">
    <property type="term" value="C:cytoskeleton"/>
    <property type="evidence" value="ECO:0007669"/>
    <property type="project" value="UniProtKB-SubCell"/>
</dbReference>
<dbReference type="GeneTree" id="ENSGT00950000182962"/>
<dbReference type="Proteomes" id="UP000007646">
    <property type="component" value="Unassembled WGS sequence"/>
</dbReference>
<dbReference type="AlphaFoldDB" id="G3UGI2"/>
<comment type="subcellular location">
    <subcellularLocation>
        <location evidence="2">Cytoplasm</location>
        <location evidence="2">Cytoskeleton</location>
    </subcellularLocation>
</comment>
<feature type="region of interest" description="Disordered" evidence="3">
    <location>
        <begin position="167"/>
        <end position="197"/>
    </location>
</feature>
<dbReference type="GO" id="GO:2000601">
    <property type="term" value="P:positive regulation of Arp2/3 complex-mediated actin nucleation"/>
    <property type="evidence" value="ECO:0007669"/>
    <property type="project" value="TreeGrafter"/>
</dbReference>
<keyword evidence="6" id="KW-1185">Reference proteome</keyword>
<evidence type="ECO:0000313" key="5">
    <source>
        <dbReference type="Ensembl" id="ENSLAFP00000026940.1"/>
    </source>
</evidence>
<dbReference type="Gene3D" id="6.10.280.150">
    <property type="match status" value="2"/>
</dbReference>
<dbReference type="Pfam" id="PF02205">
    <property type="entry name" value="WH2"/>
    <property type="match status" value="1"/>
</dbReference>
<feature type="compositionally biased region" description="Pro residues" evidence="3">
    <location>
        <begin position="293"/>
        <end position="333"/>
    </location>
</feature>
<keyword evidence="2" id="KW-0009">Actin-binding</keyword>
<evidence type="ECO:0000259" key="4">
    <source>
        <dbReference type="PROSITE" id="PS51082"/>
    </source>
</evidence>
<keyword evidence="2" id="KW-0963">Cytoplasm</keyword>
<dbReference type="GO" id="GO:0071933">
    <property type="term" value="F:Arp2/3 complex binding"/>
    <property type="evidence" value="ECO:0007669"/>
    <property type="project" value="TreeGrafter"/>
</dbReference>
<comment type="function">
    <text evidence="2">Downstream effector molecule involved in the transmission of signals from tyrosine kinase receptors and small GTPases to the actin cytoskeleton. Promotes formation of actin filaments. Part of the WAVE complex that regulates lamellipodia formation. The WAVE complex regulates actin filament reorganization via its interaction with the Arp2/3 complex.</text>
</comment>